<name>A0A6M3JU41_9ZZZZ</name>
<dbReference type="EMBL" id="MT142698">
    <property type="protein sequence ID" value="QJA87336.1"/>
    <property type="molecule type" value="Genomic_DNA"/>
</dbReference>
<dbReference type="AlphaFoldDB" id="A0A6M3JU41"/>
<proteinExistence type="predicted"/>
<dbReference type="EMBL" id="MT141973">
    <property type="protein sequence ID" value="QJA72721.1"/>
    <property type="molecule type" value="Genomic_DNA"/>
</dbReference>
<gene>
    <name evidence="1" type="ORF">MM415A02628_0008</name>
    <name evidence="2" type="ORF">MM415B03017_0007</name>
</gene>
<accession>A0A6M3JU41</accession>
<organism evidence="1">
    <name type="scientific">viral metagenome</name>
    <dbReference type="NCBI Taxonomy" id="1070528"/>
    <lineage>
        <taxon>unclassified sequences</taxon>
        <taxon>metagenomes</taxon>
        <taxon>organismal metagenomes</taxon>
    </lineage>
</organism>
<evidence type="ECO:0000313" key="2">
    <source>
        <dbReference type="EMBL" id="QJA87336.1"/>
    </source>
</evidence>
<evidence type="ECO:0000313" key="1">
    <source>
        <dbReference type="EMBL" id="QJA72721.1"/>
    </source>
</evidence>
<sequence>MKREEISEELKKKYKLHSSIRKVWIINPKTRCKGNDKVYNRKKDNQKIKKQIREEL</sequence>
<reference evidence="1" key="1">
    <citation type="submission" date="2020-03" db="EMBL/GenBank/DDBJ databases">
        <title>The deep terrestrial virosphere.</title>
        <authorList>
            <person name="Holmfeldt K."/>
            <person name="Nilsson E."/>
            <person name="Simone D."/>
            <person name="Lopez-Fernandez M."/>
            <person name="Wu X."/>
            <person name="de Brujin I."/>
            <person name="Lundin D."/>
            <person name="Andersson A."/>
            <person name="Bertilsson S."/>
            <person name="Dopson M."/>
        </authorList>
    </citation>
    <scope>NUCLEOTIDE SEQUENCE</scope>
    <source>
        <strain evidence="1">MM415A02628</strain>
        <strain evidence="2">MM415B03017</strain>
    </source>
</reference>
<protein>
    <submittedName>
        <fullName evidence="1">Uncharacterized protein</fullName>
    </submittedName>
</protein>